<feature type="region of interest" description="Disordered" evidence="1">
    <location>
        <begin position="178"/>
        <end position="199"/>
    </location>
</feature>
<dbReference type="VEuPathDB" id="TriTrypDB:Tb927.8.170"/>
<dbReference type="EMBL" id="KX701400">
    <property type="protein sequence ID" value="APD75356.1"/>
    <property type="molecule type" value="Genomic_DNA"/>
</dbReference>
<dbReference type="AlphaFoldDB" id="A0A1J0RC10"/>
<dbReference type="VEuPathDB" id="TriTrypDB:Tb1125.Tb10.v4.0070"/>
<accession>A0A1J0RC10</accession>
<organism evidence="3">
    <name type="scientific">Trypanosoma brucei</name>
    <dbReference type="NCBI Taxonomy" id="5691"/>
    <lineage>
        <taxon>Eukaryota</taxon>
        <taxon>Discoba</taxon>
        <taxon>Euglenozoa</taxon>
        <taxon>Kinetoplastea</taxon>
        <taxon>Metakinetoplastina</taxon>
        <taxon>Trypanosomatida</taxon>
        <taxon>Trypanosomatidae</taxon>
        <taxon>Trypanosoma</taxon>
    </lineage>
</organism>
<evidence type="ECO:0000313" key="3">
    <source>
        <dbReference type="EMBL" id="APD75356.1"/>
    </source>
</evidence>
<evidence type="ECO:0000256" key="1">
    <source>
        <dbReference type="SAM" id="MobiDB-lite"/>
    </source>
</evidence>
<keyword evidence="2" id="KW-0732">Signal</keyword>
<sequence length="346" mass="36850">MKTPADRRSAVAATLALLLAGTGRAVQPAANPTTLCDTPCKCAARISRRAELYVARYSSALNQQLENEKALAKMQLALLAGDEDLKKKLAPVVQAAATLVAECSRQLALAQEPTIKAFQTAMTAAALYRSLHALTRIGGSFKIQRNSDTNTQIGKLVTTTLGQASSVSCEEASYEAASYPEPTLAADSEEQAPPPGKLNSNLQVKCVETGSASFTDRQLGNSGSLETNLTFEQAKSTLTTDWDTQSHTKFHILSTYELDILGDNATEAHRQLQALAAEHKLDSCNKDISDYTNIAGQGDWDLFALKALLGKTEKESTTGETGIQNAAAAAAYGTGGTTFTTNVWKK</sequence>
<protein>
    <submittedName>
        <fullName evidence="3">Variant surface glycoprotein 1125.5231</fullName>
    </submittedName>
</protein>
<reference evidence="3" key="1">
    <citation type="submission" date="2016-08" db="EMBL/GenBank/DDBJ databases">
        <title>VSG repertoire of Trypanosoma brucei EATRO 1125.</title>
        <authorList>
            <person name="Cross G.A."/>
        </authorList>
    </citation>
    <scope>NUCLEOTIDE SEQUENCE</scope>
    <source>
        <strain evidence="3">EATRO 1125</strain>
    </source>
</reference>
<name>A0A1J0RC10_9TRYP</name>
<feature type="signal peptide" evidence="2">
    <location>
        <begin position="1"/>
        <end position="25"/>
    </location>
</feature>
<dbReference type="SUPFAM" id="SSF58087">
    <property type="entry name" value="Variant surface glycoprotein (N-terminal domain)"/>
    <property type="match status" value="1"/>
</dbReference>
<feature type="chain" id="PRO_5012136423" evidence="2">
    <location>
        <begin position="26"/>
        <end position="346"/>
    </location>
</feature>
<proteinExistence type="predicted"/>
<dbReference type="VEuPathDB" id="TriTrypDB:Tb427_000317900"/>
<evidence type="ECO:0000256" key="2">
    <source>
        <dbReference type="SAM" id="SignalP"/>
    </source>
</evidence>